<comment type="caution">
    <text evidence="1">The sequence shown here is derived from an EMBL/GenBank/DDBJ whole genome shotgun (WGS) entry which is preliminary data.</text>
</comment>
<name>A0ACB8XDG6_ARCLA</name>
<accession>A0ACB8XDG6</accession>
<evidence type="ECO:0000313" key="2">
    <source>
        <dbReference type="Proteomes" id="UP001055879"/>
    </source>
</evidence>
<proteinExistence type="predicted"/>
<sequence>MSHDMFGGGEFEDSVEDGSIPKDMNNLKDGVEHINKEKVQKEVEEEKEEKDREDGEEEKGENDGEDVKDVDEEEEAQKEGKEDKRGEHGDKQGEEVLDRGEEGKEKEEKEKKNFEGEMMDIEAAHLIVSFSDQNQNFVEEQNQVNESLDDAKNPILHKKKGRRRLTKRQIVMSQTQIRSKKMG</sequence>
<protein>
    <submittedName>
        <fullName evidence="1">Uncharacterized protein</fullName>
    </submittedName>
</protein>
<dbReference type="EMBL" id="CM042064">
    <property type="protein sequence ID" value="KAI3665023.1"/>
    <property type="molecule type" value="Genomic_DNA"/>
</dbReference>
<reference evidence="2" key="1">
    <citation type="journal article" date="2022" name="Mol. Ecol. Resour.">
        <title>The genomes of chicory, endive, great burdock and yacon provide insights into Asteraceae palaeo-polyploidization history and plant inulin production.</title>
        <authorList>
            <person name="Fan W."/>
            <person name="Wang S."/>
            <person name="Wang H."/>
            <person name="Wang A."/>
            <person name="Jiang F."/>
            <person name="Liu H."/>
            <person name="Zhao H."/>
            <person name="Xu D."/>
            <person name="Zhang Y."/>
        </authorList>
    </citation>
    <scope>NUCLEOTIDE SEQUENCE [LARGE SCALE GENOMIC DNA]</scope>
    <source>
        <strain evidence="2">cv. Niubang</strain>
    </source>
</reference>
<organism evidence="1 2">
    <name type="scientific">Arctium lappa</name>
    <name type="common">Greater burdock</name>
    <name type="synonym">Lappa major</name>
    <dbReference type="NCBI Taxonomy" id="4217"/>
    <lineage>
        <taxon>Eukaryota</taxon>
        <taxon>Viridiplantae</taxon>
        <taxon>Streptophyta</taxon>
        <taxon>Embryophyta</taxon>
        <taxon>Tracheophyta</taxon>
        <taxon>Spermatophyta</taxon>
        <taxon>Magnoliopsida</taxon>
        <taxon>eudicotyledons</taxon>
        <taxon>Gunneridae</taxon>
        <taxon>Pentapetalae</taxon>
        <taxon>asterids</taxon>
        <taxon>campanulids</taxon>
        <taxon>Asterales</taxon>
        <taxon>Asteraceae</taxon>
        <taxon>Carduoideae</taxon>
        <taxon>Cardueae</taxon>
        <taxon>Arctiinae</taxon>
        <taxon>Arctium</taxon>
    </lineage>
</organism>
<keyword evidence="2" id="KW-1185">Reference proteome</keyword>
<dbReference type="Proteomes" id="UP001055879">
    <property type="component" value="Linkage Group LG18"/>
</dbReference>
<evidence type="ECO:0000313" key="1">
    <source>
        <dbReference type="EMBL" id="KAI3665023.1"/>
    </source>
</evidence>
<gene>
    <name evidence="1" type="ORF">L6452_43639</name>
</gene>
<reference evidence="1 2" key="2">
    <citation type="journal article" date="2022" name="Mol. Ecol. Resour.">
        <title>The genomes of chicory, endive, great burdock and yacon provide insights into Asteraceae paleo-polyploidization history and plant inulin production.</title>
        <authorList>
            <person name="Fan W."/>
            <person name="Wang S."/>
            <person name="Wang H."/>
            <person name="Wang A."/>
            <person name="Jiang F."/>
            <person name="Liu H."/>
            <person name="Zhao H."/>
            <person name="Xu D."/>
            <person name="Zhang Y."/>
        </authorList>
    </citation>
    <scope>NUCLEOTIDE SEQUENCE [LARGE SCALE GENOMIC DNA]</scope>
    <source>
        <strain evidence="2">cv. Niubang</strain>
    </source>
</reference>